<keyword evidence="2" id="KW-1185">Reference proteome</keyword>
<name>A0AAD7FL28_9AGAR</name>
<evidence type="ECO:0000313" key="1">
    <source>
        <dbReference type="EMBL" id="KAJ7625962.1"/>
    </source>
</evidence>
<dbReference type="Proteomes" id="UP001221142">
    <property type="component" value="Unassembled WGS sequence"/>
</dbReference>
<organism evidence="1 2">
    <name type="scientific">Roridomyces roridus</name>
    <dbReference type="NCBI Taxonomy" id="1738132"/>
    <lineage>
        <taxon>Eukaryota</taxon>
        <taxon>Fungi</taxon>
        <taxon>Dikarya</taxon>
        <taxon>Basidiomycota</taxon>
        <taxon>Agaricomycotina</taxon>
        <taxon>Agaricomycetes</taxon>
        <taxon>Agaricomycetidae</taxon>
        <taxon>Agaricales</taxon>
        <taxon>Marasmiineae</taxon>
        <taxon>Mycenaceae</taxon>
        <taxon>Roridomyces</taxon>
    </lineage>
</organism>
<accession>A0AAD7FL28</accession>
<evidence type="ECO:0000313" key="2">
    <source>
        <dbReference type="Proteomes" id="UP001221142"/>
    </source>
</evidence>
<gene>
    <name evidence="1" type="ORF">FB45DRAFT_1005218</name>
</gene>
<comment type="caution">
    <text evidence="1">The sequence shown here is derived from an EMBL/GenBank/DDBJ whole genome shotgun (WGS) entry which is preliminary data.</text>
</comment>
<dbReference type="EMBL" id="JARKIF010000012">
    <property type="protein sequence ID" value="KAJ7625962.1"/>
    <property type="molecule type" value="Genomic_DNA"/>
</dbReference>
<sequence length="109" mass="11267">MPLTLGLGTVRTVYGTGANYGSTMAVAWQSPGTAGGSANSVTPEGSHRRLGIAATDTVWTRLPSFAIQATLGVASLHVIPLSESSGFSAHGLSRMWTRQVPPFIPRSGA</sequence>
<protein>
    <submittedName>
        <fullName evidence="1">Uncharacterized protein</fullName>
    </submittedName>
</protein>
<proteinExistence type="predicted"/>
<reference evidence="1" key="1">
    <citation type="submission" date="2023-03" db="EMBL/GenBank/DDBJ databases">
        <title>Massive genome expansion in bonnet fungi (Mycena s.s.) driven by repeated elements and novel gene families across ecological guilds.</title>
        <authorList>
            <consortium name="Lawrence Berkeley National Laboratory"/>
            <person name="Harder C.B."/>
            <person name="Miyauchi S."/>
            <person name="Viragh M."/>
            <person name="Kuo A."/>
            <person name="Thoen E."/>
            <person name="Andreopoulos B."/>
            <person name="Lu D."/>
            <person name="Skrede I."/>
            <person name="Drula E."/>
            <person name="Henrissat B."/>
            <person name="Morin E."/>
            <person name="Kohler A."/>
            <person name="Barry K."/>
            <person name="LaButti K."/>
            <person name="Morin E."/>
            <person name="Salamov A."/>
            <person name="Lipzen A."/>
            <person name="Mereny Z."/>
            <person name="Hegedus B."/>
            <person name="Baldrian P."/>
            <person name="Stursova M."/>
            <person name="Weitz H."/>
            <person name="Taylor A."/>
            <person name="Grigoriev I.V."/>
            <person name="Nagy L.G."/>
            <person name="Martin F."/>
            <person name="Kauserud H."/>
        </authorList>
    </citation>
    <scope>NUCLEOTIDE SEQUENCE</scope>
    <source>
        <strain evidence="1">9284</strain>
    </source>
</reference>
<dbReference type="AlphaFoldDB" id="A0AAD7FL28"/>